<evidence type="ECO:0000313" key="2">
    <source>
        <dbReference type="EMBL" id="BDG74365.1"/>
    </source>
</evidence>
<dbReference type="EMBL" id="AP025637">
    <property type="protein sequence ID" value="BDG74365.1"/>
    <property type="molecule type" value="Genomic_DNA"/>
</dbReference>
<proteinExistence type="predicted"/>
<evidence type="ECO:0000313" key="3">
    <source>
        <dbReference type="Proteomes" id="UP000831327"/>
    </source>
</evidence>
<name>A0ABM7Y8N5_9PROT</name>
<gene>
    <name evidence="2" type="ORF">Rmf_42940</name>
</gene>
<keyword evidence="3" id="KW-1185">Reference proteome</keyword>
<accession>A0ABM7Y8N5</accession>
<sequence>MADRRPDWLAADHALRTHAAHQARHSASRQVMAFAVQLPPDLAQAVDAEVLLKHARALRHQRSIALHPCRPLGRIPPPGRLRALGRPGDRQDLADRLDPVRPAMIIEKPIMA</sequence>
<dbReference type="Proteomes" id="UP000831327">
    <property type="component" value="Chromosome"/>
</dbReference>
<organism evidence="2 3">
    <name type="scientific">Roseomonas fluvialis</name>
    <dbReference type="NCBI Taxonomy" id="1750527"/>
    <lineage>
        <taxon>Bacteria</taxon>
        <taxon>Pseudomonadati</taxon>
        <taxon>Pseudomonadota</taxon>
        <taxon>Alphaproteobacteria</taxon>
        <taxon>Acetobacterales</taxon>
        <taxon>Roseomonadaceae</taxon>
        <taxon>Roseomonas</taxon>
    </lineage>
</organism>
<reference evidence="2 3" key="1">
    <citation type="journal article" date="2016" name="Microbes Environ.">
        <title>Phylogenetically diverse aerobic anoxygenic phototrophic bacteria isolated from epilithic biofilms in Tama river, Japan.</title>
        <authorList>
            <person name="Hirose S."/>
            <person name="Matsuura K."/>
            <person name="Haruta S."/>
        </authorList>
    </citation>
    <scope>NUCLEOTIDE SEQUENCE [LARGE SCALE GENOMIC DNA]</scope>
    <source>
        <strain evidence="2 3">S08</strain>
    </source>
</reference>
<feature type="compositionally biased region" description="Basic and acidic residues" evidence="1">
    <location>
        <begin position="87"/>
        <end position="97"/>
    </location>
</feature>
<protein>
    <submittedName>
        <fullName evidence="2">Uncharacterized protein</fullName>
    </submittedName>
</protein>
<feature type="region of interest" description="Disordered" evidence="1">
    <location>
        <begin position="69"/>
        <end position="97"/>
    </location>
</feature>
<evidence type="ECO:0000256" key="1">
    <source>
        <dbReference type="SAM" id="MobiDB-lite"/>
    </source>
</evidence>